<dbReference type="AlphaFoldDB" id="A0A916U0K8"/>
<evidence type="ECO:0000313" key="1">
    <source>
        <dbReference type="EMBL" id="GGC55628.1"/>
    </source>
</evidence>
<reference evidence="1" key="2">
    <citation type="submission" date="2020-09" db="EMBL/GenBank/DDBJ databases">
        <authorList>
            <person name="Sun Q."/>
            <person name="Zhou Y."/>
        </authorList>
    </citation>
    <scope>NUCLEOTIDE SEQUENCE</scope>
    <source>
        <strain evidence="1">CGMCC 1.15478</strain>
    </source>
</reference>
<dbReference type="EMBL" id="BMJH01000001">
    <property type="protein sequence ID" value="GGC55628.1"/>
    <property type="molecule type" value="Genomic_DNA"/>
</dbReference>
<dbReference type="Proteomes" id="UP000641514">
    <property type="component" value="Unassembled WGS sequence"/>
</dbReference>
<organism evidence="1 2">
    <name type="scientific">Hoyosella rhizosphaerae</name>
    <dbReference type="NCBI Taxonomy" id="1755582"/>
    <lineage>
        <taxon>Bacteria</taxon>
        <taxon>Bacillati</taxon>
        <taxon>Actinomycetota</taxon>
        <taxon>Actinomycetes</taxon>
        <taxon>Mycobacteriales</taxon>
        <taxon>Hoyosellaceae</taxon>
        <taxon>Hoyosella</taxon>
    </lineage>
</organism>
<sequence>MSAWVEVLTAMSAELHTSIRGTIRSNEAGETTNDVRVWRAPGGKFRVEDPSGEVLFISDGQNSWKFRDGEPPVSGPAKRVRYLGPECDMIYPRLPGDWLGDDFTQPTGAVLDIDFLGRKCWEVELAPPPRKPSPMQLVVDADTGAVLAERNDAVGLSIAYTDVAVGQPLDSGLFTWTGASRSEEEMLAEHRARAIEAEQANLNWFREHVTGNRLVVPIELDLTPDTIRTLDSATGAFEASVSRGFMVCLFARRPRSDEPWDLHWSGTIHRWSTATFDWAIAVHGAEFGDEALRALQQQLQRSE</sequence>
<proteinExistence type="predicted"/>
<accession>A0A916U0K8</accession>
<evidence type="ECO:0000313" key="2">
    <source>
        <dbReference type="Proteomes" id="UP000641514"/>
    </source>
</evidence>
<dbReference type="RefSeq" id="WP_188670331.1">
    <property type="nucleotide sequence ID" value="NZ_BMJH01000001.1"/>
</dbReference>
<protein>
    <submittedName>
        <fullName evidence="1">Uncharacterized protein</fullName>
    </submittedName>
</protein>
<comment type="caution">
    <text evidence="1">The sequence shown here is derived from an EMBL/GenBank/DDBJ whole genome shotgun (WGS) entry which is preliminary data.</text>
</comment>
<gene>
    <name evidence="1" type="ORF">GCM10011410_05020</name>
</gene>
<reference evidence="1" key="1">
    <citation type="journal article" date="2014" name="Int. J. Syst. Evol. Microbiol.">
        <title>Complete genome sequence of Corynebacterium casei LMG S-19264T (=DSM 44701T), isolated from a smear-ripened cheese.</title>
        <authorList>
            <consortium name="US DOE Joint Genome Institute (JGI-PGF)"/>
            <person name="Walter F."/>
            <person name="Albersmeier A."/>
            <person name="Kalinowski J."/>
            <person name="Ruckert C."/>
        </authorList>
    </citation>
    <scope>NUCLEOTIDE SEQUENCE</scope>
    <source>
        <strain evidence="1">CGMCC 1.15478</strain>
    </source>
</reference>
<keyword evidence="2" id="KW-1185">Reference proteome</keyword>
<name>A0A916U0K8_9ACTN</name>